<comment type="caution">
    <text evidence="5">The sequence shown here is derived from an EMBL/GenBank/DDBJ whole genome shotgun (WGS) entry which is preliminary data.</text>
</comment>
<accession>A0A9X2TZ85</accession>
<feature type="domain" description="AB hydrolase-1" evidence="4">
    <location>
        <begin position="88"/>
        <end position="325"/>
    </location>
</feature>
<feature type="active site" description="Charge relay system" evidence="2">
    <location>
        <position position="322"/>
    </location>
</feature>
<dbReference type="OMA" id="LDWHGPH"/>
<dbReference type="GO" id="GO:0034338">
    <property type="term" value="F:short-chain carboxylesterase activity"/>
    <property type="evidence" value="ECO:0007669"/>
    <property type="project" value="TreeGrafter"/>
</dbReference>
<dbReference type="InterPro" id="IPR012020">
    <property type="entry name" value="ABHD4"/>
</dbReference>
<organism evidence="5 6">
    <name type="scientific">Salinibacter ruber</name>
    <dbReference type="NCBI Taxonomy" id="146919"/>
    <lineage>
        <taxon>Bacteria</taxon>
        <taxon>Pseudomonadati</taxon>
        <taxon>Rhodothermota</taxon>
        <taxon>Rhodothermia</taxon>
        <taxon>Rhodothermales</taxon>
        <taxon>Salinibacteraceae</taxon>
        <taxon>Salinibacter</taxon>
    </lineage>
</organism>
<gene>
    <name evidence="5" type="ORF">GGP82_000251</name>
</gene>
<comment type="similarity">
    <text evidence="1">Belongs to the AB hydrolase superfamily. AB hydrolase 4 family.</text>
</comment>
<sequence>MPTPTALHLRVPHPSTPTPRRPLANVPVRPSSYTAPTGLDGGHRQTLYASLVRRVDFEYDYRERIDTPDDDFLDLDWARPRAASSDRAVILTHGLEGSAGRGYMRGMARAFVRRGWDACALNLRGCSGTPNRQVATYHSGKTDDLALVVHHVLDHGYTSVALIGFSLGGNLTLKYLGERGPQVDDRIRGAVALSAPVDLDASADRIDRWSNWHYVQYFLRSLRHKMRVKADQHPARVSIAPLSRIRSLREFDDVYTAPLHGFDGAADYYRRASSRPSLSALAVPTLLLNAANDPFLPASCYPYPIARPHDQLALEVPESGGHVGFVSFNDAGEYWSERRAASFLSPS</sequence>
<evidence type="ECO:0000313" key="5">
    <source>
        <dbReference type="EMBL" id="MCS3863720.1"/>
    </source>
</evidence>
<dbReference type="AlphaFoldDB" id="A0A9X2TZ85"/>
<evidence type="ECO:0000256" key="1">
    <source>
        <dbReference type="ARBA" id="ARBA00010884"/>
    </source>
</evidence>
<dbReference type="RefSeq" id="WP_011404958.1">
    <property type="nucleotide sequence ID" value="NZ_CALTRY010000006.1"/>
</dbReference>
<dbReference type="PANTHER" id="PTHR10794">
    <property type="entry name" value="ABHYDROLASE DOMAIN-CONTAINING PROTEIN"/>
    <property type="match status" value="1"/>
</dbReference>
<evidence type="ECO:0000259" key="4">
    <source>
        <dbReference type="Pfam" id="PF00561"/>
    </source>
</evidence>
<dbReference type="PIRSF" id="PIRSF005211">
    <property type="entry name" value="Ab_hydro_YheT"/>
    <property type="match status" value="1"/>
</dbReference>
<reference evidence="5" key="1">
    <citation type="submission" date="2022-08" db="EMBL/GenBank/DDBJ databases">
        <title>Genomic Encyclopedia of Type Strains, Phase V (KMG-V): Genome sequencing to study the core and pangenomes of soil and plant-associated prokaryotes.</title>
        <authorList>
            <person name="Whitman W."/>
        </authorList>
    </citation>
    <scope>NUCLEOTIDE SEQUENCE</scope>
    <source>
        <strain evidence="5">SP2016B</strain>
    </source>
</reference>
<evidence type="ECO:0000256" key="3">
    <source>
        <dbReference type="SAM" id="MobiDB-lite"/>
    </source>
</evidence>
<dbReference type="Pfam" id="PF00561">
    <property type="entry name" value="Abhydrolase_1"/>
    <property type="match status" value="1"/>
</dbReference>
<dbReference type="InterPro" id="IPR000073">
    <property type="entry name" value="AB_hydrolase_1"/>
</dbReference>
<dbReference type="InterPro" id="IPR050960">
    <property type="entry name" value="AB_hydrolase_4_sf"/>
</dbReference>
<name>A0A9X2TZ85_9BACT</name>
<dbReference type="SUPFAM" id="SSF53474">
    <property type="entry name" value="alpha/beta-Hydrolases"/>
    <property type="match status" value="1"/>
</dbReference>
<protein>
    <recommendedName>
        <fullName evidence="4">AB hydrolase-1 domain-containing protein</fullName>
    </recommendedName>
</protein>
<feature type="active site" description="Charge relay system" evidence="2">
    <location>
        <position position="293"/>
    </location>
</feature>
<evidence type="ECO:0000256" key="2">
    <source>
        <dbReference type="PIRSR" id="PIRSR005211-1"/>
    </source>
</evidence>
<dbReference type="Gene3D" id="3.40.50.1820">
    <property type="entry name" value="alpha/beta hydrolase"/>
    <property type="match status" value="1"/>
</dbReference>
<dbReference type="InterPro" id="IPR029058">
    <property type="entry name" value="AB_hydrolase_fold"/>
</dbReference>
<feature type="active site" description="Charge relay system" evidence="2">
    <location>
        <position position="166"/>
    </location>
</feature>
<dbReference type="Proteomes" id="UP001155034">
    <property type="component" value="Unassembled WGS sequence"/>
</dbReference>
<feature type="region of interest" description="Disordered" evidence="3">
    <location>
        <begin position="1"/>
        <end position="27"/>
    </location>
</feature>
<dbReference type="EMBL" id="JANTYZ010000001">
    <property type="protein sequence ID" value="MCS3863720.1"/>
    <property type="molecule type" value="Genomic_DNA"/>
</dbReference>
<dbReference type="PANTHER" id="PTHR10794:SF94">
    <property type="entry name" value="ESTERASE YHET-RELATED"/>
    <property type="match status" value="1"/>
</dbReference>
<evidence type="ECO:0000313" key="6">
    <source>
        <dbReference type="Proteomes" id="UP001155034"/>
    </source>
</evidence>
<dbReference type="GO" id="GO:0047372">
    <property type="term" value="F:monoacylglycerol lipase activity"/>
    <property type="evidence" value="ECO:0007669"/>
    <property type="project" value="TreeGrafter"/>
</dbReference>
<proteinExistence type="inferred from homology"/>